<dbReference type="PANTHER" id="PTHR32308">
    <property type="entry name" value="LYASE BETA SUBUNIT, PUTATIVE (AFU_ORTHOLOGUE AFUA_4G13030)-RELATED"/>
    <property type="match status" value="1"/>
</dbReference>
<name>G2Q2F6_THET4</name>
<feature type="domain" description="HpcH/HpaI aldolase/citrate lyase" evidence="7">
    <location>
        <begin position="11"/>
        <end position="265"/>
    </location>
</feature>
<evidence type="ECO:0000256" key="6">
    <source>
        <dbReference type="SAM" id="MobiDB-lite"/>
    </source>
</evidence>
<dbReference type="GO" id="GO:0000287">
    <property type="term" value="F:magnesium ion binding"/>
    <property type="evidence" value="ECO:0007669"/>
    <property type="project" value="TreeGrafter"/>
</dbReference>
<dbReference type="InterPro" id="IPR011206">
    <property type="entry name" value="Citrate_lyase_beta/mcl1/mcl2"/>
</dbReference>
<dbReference type="InterPro" id="IPR005000">
    <property type="entry name" value="Aldolase/citrate-lyase_domain"/>
</dbReference>
<accession>G2Q2F6</accession>
<evidence type="ECO:0000256" key="3">
    <source>
        <dbReference type="ARBA" id="ARBA00022842"/>
    </source>
</evidence>
<dbReference type="InterPro" id="IPR040442">
    <property type="entry name" value="Pyrv_kinase-like_dom_sf"/>
</dbReference>
<reference evidence="8 9" key="1">
    <citation type="journal article" date="2011" name="Nat. Biotechnol.">
        <title>Comparative genomic analysis of the thermophilic biomass-degrading fungi Myceliophthora thermophila and Thielavia terrestris.</title>
        <authorList>
            <person name="Berka R.M."/>
            <person name="Grigoriev I.V."/>
            <person name="Otillar R."/>
            <person name="Salamov A."/>
            <person name="Grimwood J."/>
            <person name="Reid I."/>
            <person name="Ishmael N."/>
            <person name="John T."/>
            <person name="Darmond C."/>
            <person name="Moisan M.-C."/>
            <person name="Henrissat B."/>
            <person name="Coutinho P.M."/>
            <person name="Lombard V."/>
            <person name="Natvig D.O."/>
            <person name="Lindquist E."/>
            <person name="Schmutz J."/>
            <person name="Lucas S."/>
            <person name="Harris P."/>
            <person name="Powlowski J."/>
            <person name="Bellemare A."/>
            <person name="Taylor D."/>
            <person name="Butler G."/>
            <person name="de Vries R.P."/>
            <person name="Allijn I.E."/>
            <person name="van den Brink J."/>
            <person name="Ushinsky S."/>
            <person name="Storms R."/>
            <person name="Powell A.J."/>
            <person name="Paulsen I.T."/>
            <person name="Elbourne L.D.H."/>
            <person name="Baker S.E."/>
            <person name="Magnuson J."/>
            <person name="LaBoissiere S."/>
            <person name="Clutterbuck A.J."/>
            <person name="Martinez D."/>
            <person name="Wogulis M."/>
            <person name="de Leon A.L."/>
            <person name="Rey M.W."/>
            <person name="Tsang A."/>
        </authorList>
    </citation>
    <scope>NUCLEOTIDE SEQUENCE [LARGE SCALE GENOMIC DNA]</scope>
    <source>
        <strain evidence="9">ATCC 42464 / BCRC 31852 / DSM 1799</strain>
    </source>
</reference>
<protein>
    <recommendedName>
        <fullName evidence="7">HpcH/HpaI aldolase/citrate lyase domain-containing protein</fullName>
    </recommendedName>
</protein>
<dbReference type="HOGENOM" id="CLU_044864_1_1_1"/>
<feature type="binding site" evidence="5">
    <location>
        <position position="166"/>
    </location>
    <ligand>
        <name>Mg(2+)</name>
        <dbReference type="ChEBI" id="CHEBI:18420"/>
    </ligand>
</feature>
<organism evidence="8 9">
    <name type="scientific">Thermothelomyces thermophilus (strain ATCC 42464 / BCRC 31852 / DSM 1799)</name>
    <name type="common">Sporotrichum thermophile</name>
    <dbReference type="NCBI Taxonomy" id="573729"/>
    <lineage>
        <taxon>Eukaryota</taxon>
        <taxon>Fungi</taxon>
        <taxon>Dikarya</taxon>
        <taxon>Ascomycota</taxon>
        <taxon>Pezizomycotina</taxon>
        <taxon>Sordariomycetes</taxon>
        <taxon>Sordariomycetidae</taxon>
        <taxon>Sordariales</taxon>
        <taxon>Chaetomiaceae</taxon>
        <taxon>Thermothelomyces</taxon>
    </lineage>
</organism>
<dbReference type="OMA" id="AWLFCPA"/>
<feature type="binding site" evidence="4">
    <location>
        <position position="76"/>
    </location>
    <ligand>
        <name>substrate</name>
    </ligand>
</feature>
<evidence type="ECO:0000259" key="7">
    <source>
        <dbReference type="Pfam" id="PF03328"/>
    </source>
</evidence>
<feature type="region of interest" description="Disordered" evidence="6">
    <location>
        <begin position="123"/>
        <end position="154"/>
    </location>
</feature>
<dbReference type="Gene3D" id="3.20.20.60">
    <property type="entry name" value="Phosphoenolpyruvate-binding domains"/>
    <property type="match status" value="1"/>
</dbReference>
<dbReference type="eggNOG" id="ENOG502QQPK">
    <property type="taxonomic scope" value="Eukaryota"/>
</dbReference>
<dbReference type="GO" id="GO:0006107">
    <property type="term" value="P:oxaloacetate metabolic process"/>
    <property type="evidence" value="ECO:0007669"/>
    <property type="project" value="TreeGrafter"/>
</dbReference>
<proteinExistence type="predicted"/>
<dbReference type="GeneID" id="11509067"/>
<evidence type="ECO:0000256" key="1">
    <source>
        <dbReference type="ARBA" id="ARBA00001946"/>
    </source>
</evidence>
<dbReference type="AlphaFoldDB" id="G2Q2F6"/>
<evidence type="ECO:0000256" key="5">
    <source>
        <dbReference type="PIRSR" id="PIRSR015582-2"/>
    </source>
</evidence>
<dbReference type="InterPro" id="IPR015813">
    <property type="entry name" value="Pyrv/PenolPyrv_kinase-like_dom"/>
</dbReference>
<dbReference type="KEGG" id="mtm:MYCTH_2296691"/>
<sequence length="345" mass="36685">MASSTMPVLRRALLYVPASSPKFLAKSLTLTSDNVTYDLEDSVTPSMKAKARTALQTHLRSLSSKQATSIGEIAVRINAVSTPHAIADIRAVASLPNLDAIVVPKVSGAADLALVEDVIRQTAPQRAGTTTTTTDNPDPDHNSDSSNNSNNSNTKNRPIAVLALIESAKAVVDLREICTATPNLRGLIFAAEDFALDLSLRRTPHMHEMAYARSAIVTAARAFGLESAIDAVCTSLRGPGAQEQLAFECENGRGFGFTGKQCIHPDQVPYVQRMFSPDAEQVEWAARVVIADEKASAAGKGAFSLGGKMIDAPVVGKARATLAEAKQCGIDVDALRDKFKDESPE</sequence>
<keyword evidence="3 5" id="KW-0460">Magnesium</keyword>
<gene>
    <name evidence="8" type="ORF">MYCTH_2296691</name>
</gene>
<dbReference type="GO" id="GO:0003824">
    <property type="term" value="F:catalytic activity"/>
    <property type="evidence" value="ECO:0007669"/>
    <property type="project" value="InterPro"/>
</dbReference>
<dbReference type="InParanoid" id="G2Q2F6"/>
<dbReference type="STRING" id="573729.G2Q2F6"/>
<keyword evidence="9" id="KW-1185">Reference proteome</keyword>
<feature type="binding site" evidence="5">
    <location>
        <position position="193"/>
    </location>
    <ligand>
        <name>Mg(2+)</name>
        <dbReference type="ChEBI" id="CHEBI:18420"/>
    </ligand>
</feature>
<dbReference type="Pfam" id="PF03328">
    <property type="entry name" value="HpcH_HpaI"/>
    <property type="match status" value="1"/>
</dbReference>
<dbReference type="RefSeq" id="XP_003659526.1">
    <property type="nucleotide sequence ID" value="XM_003659478.1"/>
</dbReference>
<keyword evidence="2 5" id="KW-0479">Metal-binding</keyword>
<dbReference type="SUPFAM" id="SSF51621">
    <property type="entry name" value="Phosphoenolpyruvate/pyruvate domain"/>
    <property type="match status" value="1"/>
</dbReference>
<evidence type="ECO:0000256" key="4">
    <source>
        <dbReference type="PIRSR" id="PIRSR015582-1"/>
    </source>
</evidence>
<dbReference type="PIRSF" id="PIRSF015582">
    <property type="entry name" value="Cit_lyase_B"/>
    <property type="match status" value="1"/>
</dbReference>
<dbReference type="OrthoDB" id="1773at2759"/>
<evidence type="ECO:0000313" key="8">
    <source>
        <dbReference type="EMBL" id="AEO54281.1"/>
    </source>
</evidence>
<dbReference type="VEuPathDB" id="FungiDB:MYCTH_2296691"/>
<dbReference type="EMBL" id="CP003002">
    <property type="protein sequence ID" value="AEO54281.1"/>
    <property type="molecule type" value="Genomic_DNA"/>
</dbReference>
<dbReference type="PANTHER" id="PTHR32308:SF0">
    <property type="entry name" value="HPCH_HPAI ALDOLASE_CITRATE LYASE DOMAIN-CONTAINING PROTEIN"/>
    <property type="match status" value="1"/>
</dbReference>
<dbReference type="Proteomes" id="UP000007322">
    <property type="component" value="Chromosome 1"/>
</dbReference>
<evidence type="ECO:0000313" key="9">
    <source>
        <dbReference type="Proteomes" id="UP000007322"/>
    </source>
</evidence>
<feature type="compositionally biased region" description="Low complexity" evidence="6">
    <location>
        <begin position="144"/>
        <end position="154"/>
    </location>
</feature>
<feature type="binding site" evidence="4">
    <location>
        <position position="166"/>
    </location>
    <ligand>
        <name>substrate</name>
    </ligand>
</feature>
<evidence type="ECO:0000256" key="2">
    <source>
        <dbReference type="ARBA" id="ARBA00022723"/>
    </source>
</evidence>
<comment type="cofactor">
    <cofactor evidence="1">
        <name>Mg(2+)</name>
        <dbReference type="ChEBI" id="CHEBI:18420"/>
    </cofactor>
</comment>